<proteinExistence type="predicted"/>
<reference evidence="1 2" key="1">
    <citation type="submission" date="2022-01" db="EMBL/GenBank/DDBJ databases">
        <authorList>
            <person name="Xiong W."/>
            <person name="Schranz E."/>
        </authorList>
    </citation>
    <scope>NUCLEOTIDE SEQUENCE [LARGE SCALE GENOMIC DNA]</scope>
</reference>
<dbReference type="EMBL" id="CAKMRJ010005634">
    <property type="protein sequence ID" value="CAH1448320.1"/>
    <property type="molecule type" value="Genomic_DNA"/>
</dbReference>
<evidence type="ECO:0000313" key="2">
    <source>
        <dbReference type="Proteomes" id="UP001157418"/>
    </source>
</evidence>
<comment type="caution">
    <text evidence="1">The sequence shown here is derived from an EMBL/GenBank/DDBJ whole genome shotgun (WGS) entry which is preliminary data.</text>
</comment>
<accession>A0AAU9PFI7</accession>
<name>A0AAU9PFI7_9ASTR</name>
<keyword evidence="2" id="KW-1185">Reference proteome</keyword>
<organism evidence="1 2">
    <name type="scientific">Lactuca virosa</name>
    <dbReference type="NCBI Taxonomy" id="75947"/>
    <lineage>
        <taxon>Eukaryota</taxon>
        <taxon>Viridiplantae</taxon>
        <taxon>Streptophyta</taxon>
        <taxon>Embryophyta</taxon>
        <taxon>Tracheophyta</taxon>
        <taxon>Spermatophyta</taxon>
        <taxon>Magnoliopsida</taxon>
        <taxon>eudicotyledons</taxon>
        <taxon>Gunneridae</taxon>
        <taxon>Pentapetalae</taxon>
        <taxon>asterids</taxon>
        <taxon>campanulids</taxon>
        <taxon>Asterales</taxon>
        <taxon>Asteraceae</taxon>
        <taxon>Cichorioideae</taxon>
        <taxon>Cichorieae</taxon>
        <taxon>Lactucinae</taxon>
        <taxon>Lactuca</taxon>
    </lineage>
</organism>
<sequence length="101" mass="11501">MGPLLHYFKSSISIQSLNKHRRPHLLLTDTTTRKRQCPLRSMLLQETTICKGFDRLLFSVSTNWMGTDTSWSSIQAIDSVHGFVEIHITFSYSITGSKVLS</sequence>
<protein>
    <submittedName>
        <fullName evidence="1">Uncharacterized protein</fullName>
    </submittedName>
</protein>
<evidence type="ECO:0000313" key="1">
    <source>
        <dbReference type="EMBL" id="CAH1448320.1"/>
    </source>
</evidence>
<dbReference type="AlphaFoldDB" id="A0AAU9PFI7"/>
<dbReference type="Proteomes" id="UP001157418">
    <property type="component" value="Unassembled WGS sequence"/>
</dbReference>
<gene>
    <name evidence="1" type="ORF">LVIROSA_LOCUS33874</name>
</gene>